<organism evidence="1 2">
    <name type="scientific">Arachis hypogaea</name>
    <name type="common">Peanut</name>
    <dbReference type="NCBI Taxonomy" id="3818"/>
    <lineage>
        <taxon>Eukaryota</taxon>
        <taxon>Viridiplantae</taxon>
        <taxon>Streptophyta</taxon>
        <taxon>Embryophyta</taxon>
        <taxon>Tracheophyta</taxon>
        <taxon>Spermatophyta</taxon>
        <taxon>Magnoliopsida</taxon>
        <taxon>eudicotyledons</taxon>
        <taxon>Gunneridae</taxon>
        <taxon>Pentapetalae</taxon>
        <taxon>rosids</taxon>
        <taxon>fabids</taxon>
        <taxon>Fabales</taxon>
        <taxon>Fabaceae</taxon>
        <taxon>Papilionoideae</taxon>
        <taxon>50 kb inversion clade</taxon>
        <taxon>dalbergioids sensu lato</taxon>
        <taxon>Dalbergieae</taxon>
        <taxon>Pterocarpus clade</taxon>
        <taxon>Arachis</taxon>
    </lineage>
</organism>
<protein>
    <recommendedName>
        <fullName evidence="3">F-box associated domain-containing protein</fullName>
    </recommendedName>
</protein>
<dbReference type="AlphaFoldDB" id="A0A445ETW6"/>
<comment type="caution">
    <text evidence="1">The sequence shown here is derived from an EMBL/GenBank/DDBJ whole genome shotgun (WGS) entry which is preliminary data.</text>
</comment>
<evidence type="ECO:0000313" key="1">
    <source>
        <dbReference type="EMBL" id="RYR78733.1"/>
    </source>
</evidence>
<evidence type="ECO:0000313" key="2">
    <source>
        <dbReference type="Proteomes" id="UP000289738"/>
    </source>
</evidence>
<dbReference type="Proteomes" id="UP000289738">
    <property type="component" value="Chromosome A01"/>
</dbReference>
<gene>
    <name evidence="1" type="ORF">Ahy_A01g003590</name>
</gene>
<dbReference type="EMBL" id="SDMP01000001">
    <property type="protein sequence ID" value="RYR78733.1"/>
    <property type="molecule type" value="Genomic_DNA"/>
</dbReference>
<proteinExistence type="predicted"/>
<evidence type="ECO:0008006" key="3">
    <source>
        <dbReference type="Google" id="ProtNLM"/>
    </source>
</evidence>
<sequence length="111" mass="12745">MPLKDPDNKIFVFSQLCVLKNCLAFCFSHEKTHWFVWLLKNYGVPQCWTRLATIHCHSLRIGSELQPLHIRKNTLLMEVASTLKIVLCNLDDGGLEFPLVEPTYLDVSMGL</sequence>
<reference evidence="1 2" key="1">
    <citation type="submission" date="2019-01" db="EMBL/GenBank/DDBJ databases">
        <title>Sequencing of cultivated peanut Arachis hypogaea provides insights into genome evolution and oil improvement.</title>
        <authorList>
            <person name="Chen X."/>
        </authorList>
    </citation>
    <scope>NUCLEOTIDE SEQUENCE [LARGE SCALE GENOMIC DNA]</scope>
    <source>
        <strain evidence="2">cv. Fuhuasheng</strain>
        <tissue evidence="1">Leaves</tissue>
    </source>
</reference>
<keyword evidence="2" id="KW-1185">Reference proteome</keyword>
<name>A0A445ETW6_ARAHY</name>
<accession>A0A445ETW6</accession>